<evidence type="ECO:0000256" key="1">
    <source>
        <dbReference type="SAM" id="SignalP"/>
    </source>
</evidence>
<name>A0A7Y9EYH0_9ACTN</name>
<dbReference type="AlphaFoldDB" id="A0A7Y9EYH0"/>
<reference evidence="2 3" key="1">
    <citation type="submission" date="2020-07" db="EMBL/GenBank/DDBJ databases">
        <title>Sequencing the genomes of 1000 actinobacteria strains.</title>
        <authorList>
            <person name="Klenk H.-P."/>
        </authorList>
    </citation>
    <scope>NUCLEOTIDE SEQUENCE [LARGE SCALE GENOMIC DNA]</scope>
    <source>
        <strain evidence="2 3">DSM 18965</strain>
    </source>
</reference>
<evidence type="ECO:0000313" key="3">
    <source>
        <dbReference type="Proteomes" id="UP000516957"/>
    </source>
</evidence>
<evidence type="ECO:0008006" key="4">
    <source>
        <dbReference type="Google" id="ProtNLM"/>
    </source>
</evidence>
<sequence>MVLPAVSSWRLGALLTCLVVAVSALQVPAAHATQDPVVRGRFLAHSSSGVALCVMDCLQPGHPMPLGLWDDPGYYEMEVRSRTGRFSSPTGVAPGTYRLYYNGYPYTNEGGYGYLRLREDGFYEHTDSFEEAVVVTVEEGEEDVDLGVFDTQYAGPASATVNSTGPTRAKGYGGEMREASVRMVAKELPQGSRVVIKSYGCGERQTVTRYAVEGSTKFTWRDKRAYRHYGKSIRLVATIKFADGRKRVAYRTTRSVKSFGWSC</sequence>
<dbReference type="Proteomes" id="UP000516957">
    <property type="component" value="Unassembled WGS sequence"/>
</dbReference>
<comment type="caution">
    <text evidence="2">The sequence shown here is derived from an EMBL/GenBank/DDBJ whole genome shotgun (WGS) entry which is preliminary data.</text>
</comment>
<evidence type="ECO:0000313" key="2">
    <source>
        <dbReference type="EMBL" id="NYD56209.1"/>
    </source>
</evidence>
<dbReference type="EMBL" id="JACCBE010000001">
    <property type="protein sequence ID" value="NYD56209.1"/>
    <property type="molecule type" value="Genomic_DNA"/>
</dbReference>
<keyword evidence="1" id="KW-0732">Signal</keyword>
<accession>A0A7Y9EYH0</accession>
<organism evidence="2 3">
    <name type="scientific">Nocardioides marinisabuli</name>
    <dbReference type="NCBI Taxonomy" id="419476"/>
    <lineage>
        <taxon>Bacteria</taxon>
        <taxon>Bacillati</taxon>
        <taxon>Actinomycetota</taxon>
        <taxon>Actinomycetes</taxon>
        <taxon>Propionibacteriales</taxon>
        <taxon>Nocardioidaceae</taxon>
        <taxon>Nocardioides</taxon>
    </lineage>
</organism>
<proteinExistence type="predicted"/>
<keyword evidence="3" id="KW-1185">Reference proteome</keyword>
<gene>
    <name evidence="2" type="ORF">BKA08_000447</name>
</gene>
<feature type="signal peptide" evidence="1">
    <location>
        <begin position="1"/>
        <end position="32"/>
    </location>
</feature>
<feature type="chain" id="PRO_5030614736" description="Carboxypeptidase regulatory-like domain-containing protein" evidence="1">
    <location>
        <begin position="33"/>
        <end position="263"/>
    </location>
</feature>
<dbReference type="RefSeq" id="WP_179614145.1">
    <property type="nucleotide sequence ID" value="NZ_CP059163.1"/>
</dbReference>
<protein>
    <recommendedName>
        <fullName evidence="4">Carboxypeptidase regulatory-like domain-containing protein</fullName>
    </recommendedName>
</protein>